<evidence type="ECO:0000256" key="3">
    <source>
        <dbReference type="ARBA" id="ARBA00023125"/>
    </source>
</evidence>
<proteinExistence type="predicted"/>
<dbReference type="Gene3D" id="1.10.260.40">
    <property type="entry name" value="lambda repressor-like DNA-binding domains"/>
    <property type="match status" value="1"/>
</dbReference>
<dbReference type="SUPFAM" id="SSF47413">
    <property type="entry name" value="lambda repressor-like DNA-binding domains"/>
    <property type="match status" value="1"/>
</dbReference>
<sequence>MEQPSLVKPSVTVADVARAAGVSKATAARVLGGYGIVSDAVREKVLAAAKALDYRPNELARSMTTGRSGAIGVVVGDIENPFFSAAVRGISDVARVAGYTVILANSGEDIAAEKDAIRTLIAKRVDGLIVAPSRSREIDHLREAQRSGRPLALLDRAVPELAVDTVTGDDREAAEAATRLLIEHGHRRLAYVTACDTPEHTYRDLADIHTASVRHRIEGFLRACETARVPSPGRSVWLGANGRGETRTLVMNLLKSPEPPTAVLASDSLIALEIFKVARELRLSIPDDLSLITFHDADWTSVTSPPVTVIDQPVHQLGTAVAELLVSRLKGYGGPARHVVLPTRLVARASVAIRDLPGTSDRSPGDLSILPAGQR</sequence>
<dbReference type="CDD" id="cd01392">
    <property type="entry name" value="HTH_LacI"/>
    <property type="match status" value="1"/>
</dbReference>
<dbReference type="Proteomes" id="UP000700706">
    <property type="component" value="Unassembled WGS sequence"/>
</dbReference>
<dbReference type="SUPFAM" id="SSF53822">
    <property type="entry name" value="Periplasmic binding protein-like I"/>
    <property type="match status" value="1"/>
</dbReference>
<dbReference type="GO" id="GO:0003700">
    <property type="term" value="F:DNA-binding transcription factor activity"/>
    <property type="evidence" value="ECO:0007669"/>
    <property type="project" value="TreeGrafter"/>
</dbReference>
<comment type="caution">
    <text evidence="6">The sequence shown here is derived from an EMBL/GenBank/DDBJ whole genome shotgun (WGS) entry which is preliminary data.</text>
</comment>
<dbReference type="AlphaFoldDB" id="A0A952FQT2"/>
<dbReference type="InterPro" id="IPR000843">
    <property type="entry name" value="HTH_LacI"/>
</dbReference>
<dbReference type="PROSITE" id="PS50932">
    <property type="entry name" value="HTH_LACI_2"/>
    <property type="match status" value="1"/>
</dbReference>
<dbReference type="CDD" id="cd06267">
    <property type="entry name" value="PBP1_LacI_sugar_binding-like"/>
    <property type="match status" value="1"/>
</dbReference>
<protein>
    <submittedName>
        <fullName evidence="6">LacI family DNA-binding transcriptional regulator</fullName>
    </submittedName>
</protein>
<dbReference type="Pfam" id="PF00356">
    <property type="entry name" value="LacI"/>
    <property type="match status" value="1"/>
</dbReference>
<evidence type="ECO:0000256" key="1">
    <source>
        <dbReference type="ARBA" id="ARBA00022491"/>
    </source>
</evidence>
<keyword evidence="3 6" id="KW-0238">DNA-binding</keyword>
<gene>
    <name evidence="6" type="ORF">JF625_16035</name>
</gene>
<keyword evidence="2" id="KW-0805">Transcription regulation</keyword>
<keyword evidence="1" id="KW-0678">Repressor</keyword>
<evidence type="ECO:0000256" key="4">
    <source>
        <dbReference type="ARBA" id="ARBA00023163"/>
    </source>
</evidence>
<evidence type="ECO:0000313" key="6">
    <source>
        <dbReference type="EMBL" id="MBW8726646.1"/>
    </source>
</evidence>
<dbReference type="PANTHER" id="PTHR30146:SF148">
    <property type="entry name" value="HTH-TYPE TRANSCRIPTIONAL REPRESSOR PURR-RELATED"/>
    <property type="match status" value="1"/>
</dbReference>
<dbReference type="InterPro" id="IPR010982">
    <property type="entry name" value="Lambda_DNA-bd_dom_sf"/>
</dbReference>
<feature type="domain" description="HTH lacI-type" evidence="5">
    <location>
        <begin position="11"/>
        <end position="65"/>
    </location>
</feature>
<evidence type="ECO:0000259" key="5">
    <source>
        <dbReference type="PROSITE" id="PS50932"/>
    </source>
</evidence>
<dbReference type="Pfam" id="PF13377">
    <property type="entry name" value="Peripla_BP_3"/>
    <property type="match status" value="1"/>
</dbReference>
<dbReference type="Gene3D" id="3.40.50.2300">
    <property type="match status" value="2"/>
</dbReference>
<evidence type="ECO:0000256" key="2">
    <source>
        <dbReference type="ARBA" id="ARBA00023015"/>
    </source>
</evidence>
<accession>A0A952FQT2</accession>
<evidence type="ECO:0000313" key="7">
    <source>
        <dbReference type="Proteomes" id="UP000700706"/>
    </source>
</evidence>
<dbReference type="InterPro" id="IPR046335">
    <property type="entry name" value="LacI/GalR-like_sensor"/>
</dbReference>
<organism evidence="6 7">
    <name type="scientific">Inquilinus limosus</name>
    <dbReference type="NCBI Taxonomy" id="171674"/>
    <lineage>
        <taxon>Bacteria</taxon>
        <taxon>Pseudomonadati</taxon>
        <taxon>Pseudomonadota</taxon>
        <taxon>Alphaproteobacteria</taxon>
        <taxon>Rhodospirillales</taxon>
        <taxon>Rhodospirillaceae</taxon>
        <taxon>Inquilinus</taxon>
    </lineage>
</organism>
<name>A0A952FQT2_9PROT</name>
<dbReference type="GO" id="GO:0000976">
    <property type="term" value="F:transcription cis-regulatory region binding"/>
    <property type="evidence" value="ECO:0007669"/>
    <property type="project" value="TreeGrafter"/>
</dbReference>
<dbReference type="EMBL" id="JAEKLZ010000227">
    <property type="protein sequence ID" value="MBW8726646.1"/>
    <property type="molecule type" value="Genomic_DNA"/>
</dbReference>
<keyword evidence="4" id="KW-0804">Transcription</keyword>
<dbReference type="PROSITE" id="PS00356">
    <property type="entry name" value="HTH_LACI_1"/>
    <property type="match status" value="1"/>
</dbReference>
<dbReference type="PANTHER" id="PTHR30146">
    <property type="entry name" value="LACI-RELATED TRANSCRIPTIONAL REPRESSOR"/>
    <property type="match status" value="1"/>
</dbReference>
<dbReference type="SMART" id="SM00354">
    <property type="entry name" value="HTH_LACI"/>
    <property type="match status" value="1"/>
</dbReference>
<reference evidence="6" key="1">
    <citation type="submission" date="2020-06" db="EMBL/GenBank/DDBJ databases">
        <title>Stable isotope informed genome-resolved metagenomics uncovers potential trophic interactions in rhizosphere soil.</title>
        <authorList>
            <person name="Starr E.P."/>
            <person name="Shi S."/>
            <person name="Blazewicz S.J."/>
            <person name="Koch B.J."/>
            <person name="Probst A.J."/>
            <person name="Hungate B.A."/>
            <person name="Pett-Ridge J."/>
            <person name="Firestone M.K."/>
            <person name="Banfield J.F."/>
        </authorList>
    </citation>
    <scope>NUCLEOTIDE SEQUENCE</scope>
    <source>
        <strain evidence="6">YM_69_17</strain>
    </source>
</reference>
<dbReference type="InterPro" id="IPR028082">
    <property type="entry name" value="Peripla_BP_I"/>
</dbReference>